<dbReference type="Proteomes" id="UP000481153">
    <property type="component" value="Unassembled WGS sequence"/>
</dbReference>
<evidence type="ECO:0000313" key="2">
    <source>
        <dbReference type="EMBL" id="KAF0724062.1"/>
    </source>
</evidence>
<evidence type="ECO:0000313" key="5">
    <source>
        <dbReference type="EMBL" id="KAF0724072.1"/>
    </source>
</evidence>
<evidence type="ECO:0000256" key="1">
    <source>
        <dbReference type="SAM" id="SignalP"/>
    </source>
</evidence>
<evidence type="ECO:0000313" key="4">
    <source>
        <dbReference type="EMBL" id="KAF0724067.1"/>
    </source>
</evidence>
<keyword evidence="1" id="KW-0732">Signal</keyword>
<evidence type="ECO:0000313" key="8">
    <source>
        <dbReference type="Proteomes" id="UP000481153"/>
    </source>
</evidence>
<gene>
    <name evidence="2" type="ORF">Ae201684_017170</name>
    <name evidence="3" type="ORF">Ae201684_017174</name>
    <name evidence="4" type="ORF">Ae201684_017175</name>
    <name evidence="5" type="ORF">Ae201684_017180</name>
    <name evidence="6" type="ORF">Ae201684_017181</name>
    <name evidence="7" type="ORF">Ae201684_017185</name>
</gene>
<dbReference type="EMBL" id="VJMJ01000285">
    <property type="protein sequence ID" value="KAF0724072.1"/>
    <property type="molecule type" value="Genomic_DNA"/>
</dbReference>
<name>A0A6G0WA24_9STRA</name>
<keyword evidence="8" id="KW-1185">Reference proteome</keyword>
<evidence type="ECO:0000313" key="7">
    <source>
        <dbReference type="EMBL" id="KAF0724077.1"/>
    </source>
</evidence>
<dbReference type="EMBL" id="VJMJ01000285">
    <property type="protein sequence ID" value="KAF0724067.1"/>
    <property type="molecule type" value="Genomic_DNA"/>
</dbReference>
<dbReference type="EMBL" id="VJMJ01000285">
    <property type="protein sequence ID" value="KAF0724077.1"/>
    <property type="molecule type" value="Genomic_DNA"/>
</dbReference>
<feature type="signal peptide" evidence="1">
    <location>
        <begin position="1"/>
        <end position="15"/>
    </location>
</feature>
<dbReference type="EMBL" id="VJMJ01000285">
    <property type="protein sequence ID" value="KAF0724073.1"/>
    <property type="molecule type" value="Genomic_DNA"/>
</dbReference>
<accession>A0A6G0WA24</accession>
<evidence type="ECO:0000313" key="6">
    <source>
        <dbReference type="EMBL" id="KAF0724073.1"/>
    </source>
</evidence>
<evidence type="ECO:0000313" key="3">
    <source>
        <dbReference type="EMBL" id="KAF0724066.1"/>
    </source>
</evidence>
<dbReference type="VEuPathDB" id="FungiDB:AeMF1_007214"/>
<organism evidence="7 8">
    <name type="scientific">Aphanomyces euteiches</name>
    <dbReference type="NCBI Taxonomy" id="100861"/>
    <lineage>
        <taxon>Eukaryota</taxon>
        <taxon>Sar</taxon>
        <taxon>Stramenopiles</taxon>
        <taxon>Oomycota</taxon>
        <taxon>Saprolegniomycetes</taxon>
        <taxon>Saprolegniales</taxon>
        <taxon>Verrucalvaceae</taxon>
        <taxon>Aphanomyces</taxon>
    </lineage>
</organism>
<sequence length="93" mass="9530">MKFALLTIVSAIAFASDVALTSDNAKPQELLVTTKDVKDTKHLRDVPAKSDQKHEWGQWGLGGCGLGGCGLWGLGGCGLGFGGCGGCGFGWGC</sequence>
<protein>
    <submittedName>
        <fullName evidence="7">Uncharacterized protein</fullName>
    </submittedName>
</protein>
<reference evidence="7 8" key="1">
    <citation type="submission" date="2019-07" db="EMBL/GenBank/DDBJ databases">
        <title>Genomics analysis of Aphanomyces spp. identifies a new class of oomycete effector associated with host adaptation.</title>
        <authorList>
            <person name="Gaulin E."/>
        </authorList>
    </citation>
    <scope>NUCLEOTIDE SEQUENCE [LARGE SCALE GENOMIC DNA]</scope>
    <source>
        <strain evidence="7 8">ATCC 201684</strain>
    </source>
</reference>
<dbReference type="EMBL" id="VJMJ01000285">
    <property type="protein sequence ID" value="KAF0724066.1"/>
    <property type="molecule type" value="Genomic_DNA"/>
</dbReference>
<dbReference type="EMBL" id="VJMJ01000285">
    <property type="protein sequence ID" value="KAF0724062.1"/>
    <property type="molecule type" value="Genomic_DNA"/>
</dbReference>
<feature type="chain" id="PRO_5036174210" evidence="1">
    <location>
        <begin position="16"/>
        <end position="93"/>
    </location>
</feature>
<proteinExistence type="predicted"/>
<dbReference type="AlphaFoldDB" id="A0A6G0WA24"/>
<comment type="caution">
    <text evidence="7">The sequence shown here is derived from an EMBL/GenBank/DDBJ whole genome shotgun (WGS) entry which is preliminary data.</text>
</comment>